<comment type="caution">
    <text evidence="1">The sequence shown here is derived from an EMBL/GenBank/DDBJ whole genome shotgun (WGS) entry which is preliminary data.</text>
</comment>
<organism evidence="1 2">
    <name type="scientific">Fistulifera solaris</name>
    <name type="common">Oleaginous diatom</name>
    <dbReference type="NCBI Taxonomy" id="1519565"/>
    <lineage>
        <taxon>Eukaryota</taxon>
        <taxon>Sar</taxon>
        <taxon>Stramenopiles</taxon>
        <taxon>Ochrophyta</taxon>
        <taxon>Bacillariophyta</taxon>
        <taxon>Bacillariophyceae</taxon>
        <taxon>Bacillariophycidae</taxon>
        <taxon>Naviculales</taxon>
        <taxon>Naviculaceae</taxon>
        <taxon>Fistulifera</taxon>
    </lineage>
</organism>
<evidence type="ECO:0000313" key="2">
    <source>
        <dbReference type="Proteomes" id="UP000198406"/>
    </source>
</evidence>
<dbReference type="InParanoid" id="A0A1Z5JLU2"/>
<gene>
    <name evidence="1" type="ORF">FisN_12Lu397</name>
</gene>
<name>A0A1Z5JLU2_FISSO</name>
<reference evidence="1 2" key="1">
    <citation type="journal article" date="2015" name="Plant Cell">
        <title>Oil accumulation by the oleaginous diatom Fistulifera solaris as revealed by the genome and transcriptome.</title>
        <authorList>
            <person name="Tanaka T."/>
            <person name="Maeda Y."/>
            <person name="Veluchamy A."/>
            <person name="Tanaka M."/>
            <person name="Abida H."/>
            <person name="Marechal E."/>
            <person name="Bowler C."/>
            <person name="Muto M."/>
            <person name="Sunaga Y."/>
            <person name="Tanaka M."/>
            <person name="Yoshino T."/>
            <person name="Taniguchi T."/>
            <person name="Fukuda Y."/>
            <person name="Nemoto M."/>
            <person name="Matsumoto M."/>
            <person name="Wong P.S."/>
            <person name="Aburatani S."/>
            <person name="Fujibuchi W."/>
        </authorList>
    </citation>
    <scope>NUCLEOTIDE SEQUENCE [LARGE SCALE GENOMIC DNA]</scope>
    <source>
        <strain evidence="1 2">JPCC DA0580</strain>
    </source>
</reference>
<dbReference type="EMBL" id="BDSP01000087">
    <property type="protein sequence ID" value="GAX14977.1"/>
    <property type="molecule type" value="Genomic_DNA"/>
</dbReference>
<dbReference type="AlphaFoldDB" id="A0A1Z5JLU2"/>
<dbReference type="Proteomes" id="UP000198406">
    <property type="component" value="Unassembled WGS sequence"/>
</dbReference>
<evidence type="ECO:0000313" key="1">
    <source>
        <dbReference type="EMBL" id="GAX14977.1"/>
    </source>
</evidence>
<accession>A0A1Z5JLU2</accession>
<protein>
    <submittedName>
        <fullName evidence="1">Uncharacterized protein</fullName>
    </submittedName>
</protein>
<keyword evidence="2" id="KW-1185">Reference proteome</keyword>
<sequence length="200" mass="22490">MEAYADDRNDFAVEDRDDHKDHYCRPYRTLRYSFFESLSDISERILGPSDVFCDPRIKAEIKSATEKPRLLEEVPPARVPSVPSTPEPAKTEVSLVVTTSKRELAEVLGKVVDVVVAAERRGSSSYDYSALNKLFLKSKDREHCDDAEEVSLTYQELQKIVTQIVLSSRESVKERIGIPGGIVISNLGPNKRTVDLSWAC</sequence>
<proteinExistence type="predicted"/>